<gene>
    <name evidence="1" type="ORF">BEL07_17620</name>
</gene>
<organism evidence="1 2">
    <name type="scientific">Mycolicibacterium grossiae</name>
    <dbReference type="NCBI Taxonomy" id="1552759"/>
    <lineage>
        <taxon>Bacteria</taxon>
        <taxon>Bacillati</taxon>
        <taxon>Actinomycetota</taxon>
        <taxon>Actinomycetes</taxon>
        <taxon>Mycobacteriales</taxon>
        <taxon>Mycobacteriaceae</taxon>
        <taxon>Mycolicibacterium</taxon>
    </lineage>
</organism>
<reference evidence="1 2" key="1">
    <citation type="submission" date="2016-09" db="EMBL/GenBank/DDBJ databases">
        <title>genome sequence of Mycobacterium sp. 739 SCH.</title>
        <authorList>
            <person name="Greninger A.L."/>
            <person name="Qin X."/>
            <person name="Jerome K."/>
            <person name="Vora S."/>
            <person name="Quinn K."/>
        </authorList>
    </citation>
    <scope>NUCLEOTIDE SEQUENCE [LARGE SCALE GENOMIC DNA]</scope>
    <source>
        <strain evidence="1 2">SCH</strain>
    </source>
</reference>
<evidence type="ECO:0000313" key="2">
    <source>
        <dbReference type="Proteomes" id="UP000178953"/>
    </source>
</evidence>
<comment type="caution">
    <text evidence="1">The sequence shown here is derived from an EMBL/GenBank/DDBJ whole genome shotgun (WGS) entry which is preliminary data.</text>
</comment>
<protein>
    <submittedName>
        <fullName evidence="1">Uncharacterized protein</fullName>
    </submittedName>
</protein>
<keyword evidence="2" id="KW-1185">Reference proteome</keyword>
<evidence type="ECO:0000313" key="1">
    <source>
        <dbReference type="EMBL" id="OFJ52444.1"/>
    </source>
</evidence>
<accession>A0A1E8Q3F0</accession>
<sequence length="148" mass="16598">MITTCPPAEWEPGAGGSARAALDAWYAAAMQCVVEAGRGIPEVPEGEDERSVRTRLSVGRVWARRQRAENQRDADLLTESYEAGLVSVGTGDGDWVERSRRRVAKWPDSISFSRSEHLWTLDDPLYVTSREWLPAYWSDEQQVRGMAS</sequence>
<dbReference type="Proteomes" id="UP000178953">
    <property type="component" value="Unassembled WGS sequence"/>
</dbReference>
<dbReference type="EMBL" id="MCHX01000040">
    <property type="protein sequence ID" value="OFJ52444.1"/>
    <property type="molecule type" value="Genomic_DNA"/>
</dbReference>
<name>A0A1E8Q3F0_9MYCO</name>
<dbReference type="AlphaFoldDB" id="A0A1E8Q3F0"/>
<proteinExistence type="predicted"/>